<evidence type="ECO:0000313" key="2">
    <source>
        <dbReference type="EMBL" id="QGT50723.1"/>
    </source>
</evidence>
<dbReference type="SUPFAM" id="SSF88645">
    <property type="entry name" value="ssDNA viruses"/>
    <property type="match status" value="1"/>
</dbReference>
<dbReference type="InterPro" id="IPR037002">
    <property type="entry name" value="Microviridae_protein_F_sf"/>
</dbReference>
<gene>
    <name evidence="2" type="ORF">Elusimicrob1349_1930</name>
</gene>
<comment type="similarity">
    <text evidence="1">Belongs to the microviridae F protein family.</text>
</comment>
<dbReference type="Gene3D" id="2.60.169.10">
    <property type="entry name" value="Microviridae F protein"/>
    <property type="match status" value="2"/>
</dbReference>
<dbReference type="Pfam" id="PF02305">
    <property type="entry name" value="Phage_F"/>
    <property type="match status" value="1"/>
</dbReference>
<dbReference type="InterPro" id="IPR003514">
    <property type="entry name" value="Microviridae_protein_F"/>
</dbReference>
<proteinExistence type="inferred from homology"/>
<protein>
    <recommendedName>
        <fullName evidence="3">Major capsid protein</fullName>
    </recommendedName>
</protein>
<name>A0A650EM52_9BACT</name>
<organism evidence="2">
    <name type="scientific">uncultured Elusimicrobia bacterium</name>
    <dbReference type="NCBI Taxonomy" id="699876"/>
    <lineage>
        <taxon>Bacteria</taxon>
        <taxon>Pseudomonadati</taxon>
        <taxon>Elusimicrobiota</taxon>
        <taxon>Elusimicrobia</taxon>
        <taxon>environmental samples</taxon>
    </lineage>
</organism>
<accession>A0A650EM52</accession>
<dbReference type="AlphaFoldDB" id="A0A650EM52"/>
<evidence type="ECO:0000256" key="1">
    <source>
        <dbReference type="ARBA" id="ARBA00009963"/>
    </source>
</evidence>
<dbReference type="InterPro" id="IPR016184">
    <property type="entry name" value="Capsid/spike_ssDNA_virus"/>
</dbReference>
<dbReference type="GO" id="GO:0005198">
    <property type="term" value="F:structural molecule activity"/>
    <property type="evidence" value="ECO:0007669"/>
    <property type="project" value="InterPro"/>
</dbReference>
<sequence length="510" mass="56662">MRRVNAKLNKFNLTHSHGTTADMGWLFPVASIFTMPGDIFRISNEFLVEFLALIAPPRHVYTVSLHWWYAPLRIVWKDFPDFLTGGPKGDNASVWPYIMAPEGGFKPGSLANRLRCPVNGSNYKVSALPFRIYNMIWNEFYRSEVLQDPVDVSLESGEDTVTNVELLRRGWQHDYFTDGAPSVSKGPQVTLPLGTTAPVVGDGNVVTMSTSKGQSNLSLVTKDGYDNKTFVGLQGVRGPNFGEYGVTFGDSSGLVADLSHASAVTINSLRYASAVWQFQELNMENGNRYAEFIPSHYGVFCPDASLQRPQYLGGSTAPVTVGKVLQTSASTADSPQGNMAGTASSAGMSPEIRFMAREHGYLMCLMSIRPETTYFQGVPRDLSYETRYDLPLPLFAHLGQQEIKNKEIYVQGNEDDDKPFAYTNRYDECRSIPNIITGQLVSTLDYWTSARKFAELPKLNGEFIEARPDDRIFAVKDTVENSDHLVVQVLHHISALRPLPKRGTPGMKVI</sequence>
<dbReference type="EMBL" id="MN577571">
    <property type="protein sequence ID" value="QGT50723.1"/>
    <property type="molecule type" value="Genomic_DNA"/>
</dbReference>
<reference evidence="2" key="1">
    <citation type="journal article" date="2020" name="J. ISSAAS">
        <title>Lactobacilli and other gastrointestinal microbiota of Peromyscus leucopus, reservoir host for agents of Lyme disease and other zoonoses in North America.</title>
        <authorList>
            <person name="Milovic A."/>
            <person name="Bassam K."/>
            <person name="Shao H."/>
            <person name="Chatzistamou I."/>
            <person name="Tufts D.M."/>
            <person name="Diuk-Wasser M."/>
            <person name="Barbour A.G."/>
        </authorList>
    </citation>
    <scope>NUCLEOTIDE SEQUENCE</scope>
    <source>
        <strain evidence="2">LL30</strain>
    </source>
</reference>
<evidence type="ECO:0008006" key="3">
    <source>
        <dbReference type="Google" id="ProtNLM"/>
    </source>
</evidence>